<evidence type="ECO:0000313" key="2">
    <source>
        <dbReference type="EMBL" id="CAG2190236.1"/>
    </source>
</evidence>
<proteinExistence type="predicted"/>
<comment type="caution">
    <text evidence="2">The sequence shown here is derived from an EMBL/GenBank/DDBJ whole genome shotgun (WGS) entry which is preliminary data.</text>
</comment>
<dbReference type="Proteomes" id="UP000683360">
    <property type="component" value="Unassembled WGS sequence"/>
</dbReference>
<protein>
    <submittedName>
        <fullName evidence="2">Uncharacterized protein</fullName>
    </submittedName>
</protein>
<dbReference type="AlphaFoldDB" id="A0A8S3Q8A7"/>
<feature type="region of interest" description="Disordered" evidence="1">
    <location>
        <begin position="1"/>
        <end position="32"/>
    </location>
</feature>
<dbReference type="EMBL" id="CAJPWZ010000320">
    <property type="protein sequence ID" value="CAG2190236.1"/>
    <property type="molecule type" value="Genomic_DNA"/>
</dbReference>
<evidence type="ECO:0000313" key="3">
    <source>
        <dbReference type="Proteomes" id="UP000683360"/>
    </source>
</evidence>
<sequence length="187" mass="21079">MPCTARSAYPSRATDISQEQMPHVQQRSAYPSRTTDISQNRCHIATDTPHKNRCYMYSKGLLILLKLLIFTRTDATCTADLLILQELLISHIRTDATCTARSAYPSEATDISQEQMPCTARSAYPSRATDISQEQMPHCTARSFPSELLIHTRTDATCTARSAYLQELLISHKNRCHMYSKICGLSF</sequence>
<evidence type="ECO:0000256" key="1">
    <source>
        <dbReference type="SAM" id="MobiDB-lite"/>
    </source>
</evidence>
<feature type="compositionally biased region" description="Polar residues" evidence="1">
    <location>
        <begin position="14"/>
        <end position="32"/>
    </location>
</feature>
<accession>A0A8S3Q8A7</accession>
<keyword evidence="3" id="KW-1185">Reference proteome</keyword>
<organism evidence="2 3">
    <name type="scientific">Mytilus edulis</name>
    <name type="common">Blue mussel</name>
    <dbReference type="NCBI Taxonomy" id="6550"/>
    <lineage>
        <taxon>Eukaryota</taxon>
        <taxon>Metazoa</taxon>
        <taxon>Spiralia</taxon>
        <taxon>Lophotrochozoa</taxon>
        <taxon>Mollusca</taxon>
        <taxon>Bivalvia</taxon>
        <taxon>Autobranchia</taxon>
        <taxon>Pteriomorphia</taxon>
        <taxon>Mytilida</taxon>
        <taxon>Mytiloidea</taxon>
        <taxon>Mytilidae</taxon>
        <taxon>Mytilinae</taxon>
        <taxon>Mytilus</taxon>
    </lineage>
</organism>
<gene>
    <name evidence="2" type="ORF">MEDL_5537</name>
</gene>
<reference evidence="2" key="1">
    <citation type="submission" date="2021-03" db="EMBL/GenBank/DDBJ databases">
        <authorList>
            <person name="Bekaert M."/>
        </authorList>
    </citation>
    <scope>NUCLEOTIDE SEQUENCE</scope>
</reference>
<name>A0A8S3Q8A7_MYTED</name>